<reference evidence="13 14" key="1">
    <citation type="submission" date="2018-02" db="EMBL/GenBank/DDBJ databases">
        <title>The genomes of Aspergillus section Nigri reveals drivers in fungal speciation.</title>
        <authorList>
            <consortium name="DOE Joint Genome Institute"/>
            <person name="Vesth T.C."/>
            <person name="Nybo J."/>
            <person name="Theobald S."/>
            <person name="Brandl J."/>
            <person name="Frisvad J.C."/>
            <person name="Nielsen K.F."/>
            <person name="Lyhne E.K."/>
            <person name="Kogle M.E."/>
            <person name="Kuo A."/>
            <person name="Riley R."/>
            <person name="Clum A."/>
            <person name="Nolan M."/>
            <person name="Lipzen A."/>
            <person name="Salamov A."/>
            <person name="Henrissat B."/>
            <person name="Wiebenga A."/>
            <person name="De vries R.P."/>
            <person name="Grigoriev I.V."/>
            <person name="Mortensen U.H."/>
            <person name="Andersen M.R."/>
            <person name="Baker S.E."/>
        </authorList>
    </citation>
    <scope>NUCLEOTIDE SEQUENCE [LARGE SCALE GENOMIC DNA]</scope>
    <source>
        <strain evidence="13 14">CBS 114.80</strain>
    </source>
</reference>
<evidence type="ECO:0000256" key="4">
    <source>
        <dbReference type="ARBA" id="ARBA00022723"/>
    </source>
</evidence>
<evidence type="ECO:0000256" key="3">
    <source>
        <dbReference type="ARBA" id="ARBA00022679"/>
    </source>
</evidence>
<comment type="catalytic activity">
    <reaction evidence="1">
        <text>[E2 ubiquitin-conjugating enzyme]-S-ubiquitinyl-L-cysteine + [acceptor protein]-L-lysine = [E2 ubiquitin-conjugating enzyme]-L-cysteine + [acceptor protein]-N(6)-ubiquitinyl-L-lysine.</text>
        <dbReference type="EC" id="2.3.2.31"/>
    </reaction>
</comment>
<dbReference type="Proteomes" id="UP000248817">
    <property type="component" value="Unassembled WGS sequence"/>
</dbReference>
<evidence type="ECO:0000256" key="2">
    <source>
        <dbReference type="ARBA" id="ARBA00012251"/>
    </source>
</evidence>
<evidence type="ECO:0000256" key="9">
    <source>
        <dbReference type="PROSITE-ProRule" id="PRU00175"/>
    </source>
</evidence>
<dbReference type="EMBL" id="KZ825465">
    <property type="protein sequence ID" value="PYI36389.1"/>
    <property type="molecule type" value="Genomic_DNA"/>
</dbReference>
<evidence type="ECO:0000259" key="11">
    <source>
        <dbReference type="PROSITE" id="PS50089"/>
    </source>
</evidence>
<name>A0A2V5II72_9EURO</name>
<dbReference type="PROSITE" id="PS00518">
    <property type="entry name" value="ZF_RING_1"/>
    <property type="match status" value="1"/>
</dbReference>
<dbReference type="InterPro" id="IPR001841">
    <property type="entry name" value="Znf_RING"/>
</dbReference>
<feature type="region of interest" description="Disordered" evidence="10">
    <location>
        <begin position="106"/>
        <end position="127"/>
    </location>
</feature>
<dbReference type="PROSITE" id="PS51873">
    <property type="entry name" value="TRIAD"/>
    <property type="match status" value="1"/>
</dbReference>
<evidence type="ECO:0000259" key="12">
    <source>
        <dbReference type="PROSITE" id="PS51873"/>
    </source>
</evidence>
<accession>A0A2V5II72</accession>
<keyword evidence="3" id="KW-0808">Transferase</keyword>
<dbReference type="InterPro" id="IPR013083">
    <property type="entry name" value="Znf_RING/FYVE/PHD"/>
</dbReference>
<keyword evidence="4" id="KW-0479">Metal-binding</keyword>
<evidence type="ECO:0000256" key="6">
    <source>
        <dbReference type="ARBA" id="ARBA00022771"/>
    </source>
</evidence>
<dbReference type="GO" id="GO:0008270">
    <property type="term" value="F:zinc ion binding"/>
    <property type="evidence" value="ECO:0007669"/>
    <property type="project" value="UniProtKB-KW"/>
</dbReference>
<dbReference type="CDD" id="cd22584">
    <property type="entry name" value="Rcat_RBR_unk"/>
    <property type="match status" value="1"/>
</dbReference>
<keyword evidence="6 9" id="KW-0863">Zinc-finger</keyword>
<dbReference type="PROSITE" id="PS50089">
    <property type="entry name" value="ZF_RING_2"/>
    <property type="match status" value="1"/>
</dbReference>
<proteinExistence type="predicted"/>
<keyword evidence="14" id="KW-1185">Reference proteome</keyword>
<organism evidence="13 14">
    <name type="scientific">Aspergillus indologenus CBS 114.80</name>
    <dbReference type="NCBI Taxonomy" id="1450541"/>
    <lineage>
        <taxon>Eukaryota</taxon>
        <taxon>Fungi</taxon>
        <taxon>Dikarya</taxon>
        <taxon>Ascomycota</taxon>
        <taxon>Pezizomycotina</taxon>
        <taxon>Eurotiomycetes</taxon>
        <taxon>Eurotiomycetidae</taxon>
        <taxon>Eurotiales</taxon>
        <taxon>Aspergillaceae</taxon>
        <taxon>Aspergillus</taxon>
        <taxon>Aspergillus subgen. Circumdati</taxon>
    </lineage>
</organism>
<dbReference type="InterPro" id="IPR044066">
    <property type="entry name" value="TRIAD_supradom"/>
</dbReference>
<dbReference type="InterPro" id="IPR031127">
    <property type="entry name" value="E3_UB_ligase_RBR"/>
</dbReference>
<keyword evidence="7" id="KW-0833">Ubl conjugation pathway</keyword>
<dbReference type="SUPFAM" id="SSF57850">
    <property type="entry name" value="RING/U-box"/>
    <property type="match status" value="2"/>
</dbReference>
<dbReference type="GO" id="GO:0016567">
    <property type="term" value="P:protein ubiquitination"/>
    <property type="evidence" value="ECO:0007669"/>
    <property type="project" value="InterPro"/>
</dbReference>
<dbReference type="Gene3D" id="1.20.120.1750">
    <property type="match status" value="1"/>
</dbReference>
<dbReference type="CDD" id="cd20335">
    <property type="entry name" value="BRcat_RBR"/>
    <property type="match status" value="1"/>
</dbReference>
<evidence type="ECO:0000313" key="13">
    <source>
        <dbReference type="EMBL" id="PYI36389.1"/>
    </source>
</evidence>
<feature type="domain" description="RING-type" evidence="12">
    <location>
        <begin position="167"/>
        <end position="356"/>
    </location>
</feature>
<evidence type="ECO:0000256" key="1">
    <source>
        <dbReference type="ARBA" id="ARBA00001798"/>
    </source>
</evidence>
<dbReference type="InterPro" id="IPR017907">
    <property type="entry name" value="Znf_RING_CS"/>
</dbReference>
<dbReference type="InterPro" id="IPR002867">
    <property type="entry name" value="IBR_dom"/>
</dbReference>
<dbReference type="Pfam" id="PF01485">
    <property type="entry name" value="IBR"/>
    <property type="match status" value="1"/>
</dbReference>
<protein>
    <recommendedName>
        <fullName evidence="2">RBR-type E3 ubiquitin transferase</fullName>
        <ecNumber evidence="2">2.3.2.31</ecNumber>
    </recommendedName>
</protein>
<dbReference type="PANTHER" id="PTHR11685">
    <property type="entry name" value="RBR FAMILY RING FINGER AND IBR DOMAIN-CONTAINING"/>
    <property type="match status" value="1"/>
</dbReference>
<gene>
    <name evidence="13" type="ORF">BP00DRAFT_152494</name>
</gene>
<keyword evidence="5" id="KW-0677">Repeat</keyword>
<dbReference type="Gene3D" id="3.30.40.10">
    <property type="entry name" value="Zinc/RING finger domain, C3HC4 (zinc finger)"/>
    <property type="match status" value="1"/>
</dbReference>
<evidence type="ECO:0000313" key="14">
    <source>
        <dbReference type="Proteomes" id="UP000248817"/>
    </source>
</evidence>
<keyword evidence="8" id="KW-0862">Zinc</keyword>
<dbReference type="GO" id="GO:0061630">
    <property type="term" value="F:ubiquitin protein ligase activity"/>
    <property type="evidence" value="ECO:0007669"/>
    <property type="project" value="UniProtKB-EC"/>
</dbReference>
<dbReference type="AlphaFoldDB" id="A0A2V5II72"/>
<evidence type="ECO:0000256" key="5">
    <source>
        <dbReference type="ARBA" id="ARBA00022737"/>
    </source>
</evidence>
<feature type="compositionally biased region" description="Polar residues" evidence="10">
    <location>
        <begin position="113"/>
        <end position="124"/>
    </location>
</feature>
<evidence type="ECO:0000256" key="10">
    <source>
        <dbReference type="SAM" id="MobiDB-lite"/>
    </source>
</evidence>
<dbReference type="EC" id="2.3.2.31" evidence="2"/>
<evidence type="ECO:0000256" key="7">
    <source>
        <dbReference type="ARBA" id="ARBA00022786"/>
    </source>
</evidence>
<feature type="domain" description="RING-type" evidence="11">
    <location>
        <begin position="171"/>
        <end position="215"/>
    </location>
</feature>
<sequence length="447" mass="51535">MASCRLDTDPLAIEADITAIVEQLAEIEHYREIRKTNQHAADSLDKDVAWMVFEQEIKAMRTRLTGLKIACSTASAVNQDGRLITLLQAEEAQASSDRILAHRASRGEFVPTSRPSPSASSVNVQKDLEIRTRVSSNQDEPQRQHQNHAFYLSTAPFSTQRQDELECDARCTACYETFSLSKLVRLDCTHLYCDDCLRSLFLRATKDPSLFPPRCCRQPIALRSVEHLLLQEEIQDFCEAEIEFTTTDRIYCSNLDCGRFIPPAQITFDMAHCLACDEMTCSMCKSVFHQGEDCPEDMALEATLDLARSEGWQRCFSCRAVVQLGVGCHHITCTCQAQFCYLCGSRWKTCKCERWDEHRLLERAEEVVERDALGPMPRQEQQQRVRDMQEDLRQNHECEHSRRFERIEGGGRRGFACEMCEARHWKFILECRRCHLRVCQECRCHRI</sequence>
<evidence type="ECO:0000256" key="8">
    <source>
        <dbReference type="ARBA" id="ARBA00022833"/>
    </source>
</evidence>